<feature type="domain" description="Trypsin-co-occurring" evidence="2">
    <location>
        <begin position="7"/>
        <end position="84"/>
    </location>
</feature>
<evidence type="ECO:0000256" key="1">
    <source>
        <dbReference type="SAM" id="MobiDB-lite"/>
    </source>
</evidence>
<evidence type="ECO:0000313" key="3">
    <source>
        <dbReference type="EMBL" id="GAQ64196.1"/>
    </source>
</evidence>
<dbReference type="Pfam" id="PF19631">
    <property type="entry name" value="Trypco2"/>
    <property type="match status" value="1"/>
</dbReference>
<reference evidence="4" key="1">
    <citation type="submission" date="2015-11" db="EMBL/GenBank/DDBJ databases">
        <authorList>
            <consortium name="Cross-ministerial Strategic Innovation Promotion Program (SIP) consortium"/>
            <person name="Tomihama T."/>
            <person name="Ikenaga M."/>
            <person name="Sakai M."/>
            <person name="Okubo T."/>
            <person name="Ikeda S."/>
        </authorList>
    </citation>
    <scope>NUCLEOTIDE SEQUENCE [LARGE SCALE GENOMIC DNA]</scope>
    <source>
        <strain evidence="4">S58</strain>
    </source>
</reference>
<protein>
    <recommendedName>
        <fullName evidence="2">Trypsin-co-occurring domain-containing protein</fullName>
    </recommendedName>
</protein>
<reference evidence="3 4" key="2">
    <citation type="journal article" date="2016" name="Genome Announc.">
        <title>Draft Genome Sequences of Streptomyces scabiei S58, Streptomyces turgidiscabies T45, and Streptomyces acidiscabies a10, the Pathogens of Potato Common Scab, Isolated in Japan.</title>
        <authorList>
            <person name="Tomihama T."/>
            <person name="Nishi Y."/>
            <person name="Sakai M."/>
            <person name="Ikenaga M."/>
            <person name="Okubo T."/>
            <person name="Ikeda S."/>
        </authorList>
    </citation>
    <scope>NUCLEOTIDE SEQUENCE [LARGE SCALE GENOMIC DNA]</scope>
    <source>
        <strain evidence="3 4">S58</strain>
    </source>
</reference>
<dbReference type="OrthoDB" id="4242859at2"/>
<dbReference type="EMBL" id="BCMM01000021">
    <property type="protein sequence ID" value="GAQ64196.1"/>
    <property type="molecule type" value="Genomic_DNA"/>
</dbReference>
<dbReference type="InterPro" id="IPR045608">
    <property type="entry name" value="Trypco2"/>
</dbReference>
<feature type="region of interest" description="Disordered" evidence="1">
    <location>
        <begin position="69"/>
        <end position="122"/>
    </location>
</feature>
<evidence type="ECO:0000313" key="4">
    <source>
        <dbReference type="Proteomes" id="UP000067448"/>
    </source>
</evidence>
<evidence type="ECO:0000259" key="2">
    <source>
        <dbReference type="Pfam" id="PF19631"/>
    </source>
</evidence>
<dbReference type="RefSeq" id="WP_059081714.1">
    <property type="nucleotide sequence ID" value="NZ_BCMM01000021.1"/>
</dbReference>
<proteinExistence type="predicted"/>
<gene>
    <name evidence="3" type="ORF">SsS58_04589</name>
</gene>
<dbReference type="Proteomes" id="UP000067448">
    <property type="component" value="Unassembled WGS sequence"/>
</dbReference>
<dbReference type="AlphaFoldDB" id="A0A100JR71"/>
<reference evidence="4" key="3">
    <citation type="submission" date="2016-02" db="EMBL/GenBank/DDBJ databases">
        <title>Draft genome of pathogenic Streptomyces sp. in Japan.</title>
        <authorList>
            <person name="Tomihama T."/>
            <person name="Ikenaga M."/>
            <person name="Sakai M."/>
            <person name="Okubo T."/>
            <person name="Ikeda S."/>
        </authorList>
    </citation>
    <scope>NUCLEOTIDE SEQUENCE [LARGE SCALE GENOMIC DNA]</scope>
    <source>
        <strain evidence="4">S58</strain>
    </source>
</reference>
<accession>A0A100JR71</accession>
<name>A0A100JR71_STRSC</name>
<sequence>MGEPEPVGLAEAIGTVRAELARAQAEGAASDWRFSVEQVSLEFSVQFHRGGEGGAGLRLGVVEARLGGSVSHDSTHRVQVDLKPLPGPGGHHHEVSRDTPAAPGRPGPSQGTLSREDPPDGA</sequence>
<comment type="caution">
    <text evidence="3">The sequence shown here is derived from an EMBL/GenBank/DDBJ whole genome shotgun (WGS) entry which is preliminary data.</text>
</comment>
<organism evidence="3 4">
    <name type="scientific">Streptomyces scabiei</name>
    <dbReference type="NCBI Taxonomy" id="1930"/>
    <lineage>
        <taxon>Bacteria</taxon>
        <taxon>Bacillati</taxon>
        <taxon>Actinomycetota</taxon>
        <taxon>Actinomycetes</taxon>
        <taxon>Kitasatosporales</taxon>
        <taxon>Streptomycetaceae</taxon>
        <taxon>Streptomyces</taxon>
    </lineage>
</organism>